<evidence type="ECO:0000256" key="2">
    <source>
        <dbReference type="ARBA" id="ARBA00004496"/>
    </source>
</evidence>
<evidence type="ECO:0000256" key="16">
    <source>
        <dbReference type="PIRNR" id="PIRNR001499"/>
    </source>
</evidence>
<sequence length="375" mass="41825">MAVELNELRDQIDAVDKQMLDLLAQRLALVEKVGEVKSEHGLPIYVPEREAAMLASRRQEAEKIGVPPQLIEDILRRTMRESYASEKDSGFKCLNPELRSVVIVGGNGQLGGLFGRMFKLSGYEVKILGSQDWDKADEILDNAGLVVVTVPIHLTEGVIAKLGNLPSDCILCDLTSIKSKPLQAMMNMHQGPVVGLHPMFGPDVPSLAKQVIVYSDGRGAESYQWLLNQFGIWGASLCQMDAAEHDHGMTLIQALRHFTSFAYGLHLSKENPNIDQLLKLSSPIYRLEIAMVGRLFAQDPNLYGDIILSSDENIEMIRRFHSCFGEALEILDGKDKAKFVESFNQVSDWFGDYSQQFLQESQSLLKQAHDSIHRG</sequence>
<keyword evidence="8 16" id="KW-0560">Oxidoreductase</keyword>
<keyword evidence="11 16" id="KW-0413">Isomerase</keyword>
<dbReference type="InterPro" id="IPR008927">
    <property type="entry name" value="6-PGluconate_DH-like_C_sf"/>
</dbReference>
<feature type="domain" description="Chorismate mutase" evidence="17">
    <location>
        <begin position="1"/>
        <end position="90"/>
    </location>
</feature>
<evidence type="ECO:0000256" key="7">
    <source>
        <dbReference type="ARBA" id="ARBA00022605"/>
    </source>
</evidence>
<dbReference type="InterPro" id="IPR002701">
    <property type="entry name" value="CM_II_prokaryot"/>
</dbReference>
<comment type="pathway">
    <text evidence="4 16">Amino-acid biosynthesis; L-tyrosine biosynthesis; (4-hydroxyphenyl)pyruvate from prephenate (NAD(+) route): step 1/1.</text>
</comment>
<dbReference type="GO" id="GO:0004665">
    <property type="term" value="F:prephenate dehydrogenase (NADP+) activity"/>
    <property type="evidence" value="ECO:0007669"/>
    <property type="project" value="InterPro"/>
</dbReference>
<evidence type="ECO:0000256" key="8">
    <source>
        <dbReference type="ARBA" id="ARBA00023002"/>
    </source>
</evidence>
<evidence type="ECO:0000256" key="1">
    <source>
        <dbReference type="ARBA" id="ARBA00000824"/>
    </source>
</evidence>
<dbReference type="Pfam" id="PF02153">
    <property type="entry name" value="PDH_N"/>
    <property type="match status" value="1"/>
</dbReference>
<keyword evidence="6 16" id="KW-0827">Tyrosine biosynthesis</keyword>
<proteinExistence type="inferred from homology"/>
<dbReference type="InterPro" id="IPR011277">
    <property type="entry name" value="CM_T"/>
</dbReference>
<keyword evidence="7 16" id="KW-0028">Amino-acid biosynthesis</keyword>
<keyword evidence="5 16" id="KW-0963">Cytoplasm</keyword>
<dbReference type="UniPathway" id="UPA00122">
    <property type="reaction ID" value="UER00961"/>
</dbReference>
<dbReference type="GO" id="GO:0006571">
    <property type="term" value="P:tyrosine biosynthetic process"/>
    <property type="evidence" value="ECO:0007669"/>
    <property type="project" value="UniProtKB-UniPathway"/>
</dbReference>
<evidence type="ECO:0000256" key="10">
    <source>
        <dbReference type="ARBA" id="ARBA00023141"/>
    </source>
</evidence>
<accession>A0A4U1Z1T6</accession>
<comment type="subcellular location">
    <subcellularLocation>
        <location evidence="2 16">Cytoplasm</location>
    </subcellularLocation>
</comment>
<dbReference type="SUPFAM" id="SSF48600">
    <property type="entry name" value="Chorismate mutase II"/>
    <property type="match status" value="1"/>
</dbReference>
<evidence type="ECO:0000256" key="14">
    <source>
        <dbReference type="ARBA" id="ARBA00061334"/>
    </source>
</evidence>
<dbReference type="RefSeq" id="WP_050622330.1">
    <property type="nucleotide sequence ID" value="NZ_JBFRJO010000015.1"/>
</dbReference>
<dbReference type="Pfam" id="PF20463">
    <property type="entry name" value="PDH_C"/>
    <property type="match status" value="1"/>
</dbReference>
<dbReference type="InterPro" id="IPR036979">
    <property type="entry name" value="CM_dom_sf"/>
</dbReference>
<evidence type="ECO:0000256" key="9">
    <source>
        <dbReference type="ARBA" id="ARBA00023027"/>
    </source>
</evidence>
<evidence type="ECO:0000256" key="6">
    <source>
        <dbReference type="ARBA" id="ARBA00022498"/>
    </source>
</evidence>
<dbReference type="GO" id="GO:0008977">
    <property type="term" value="F:prephenate dehydrogenase (NAD+) activity"/>
    <property type="evidence" value="ECO:0007669"/>
    <property type="project" value="UniProtKB-EC"/>
</dbReference>
<evidence type="ECO:0000256" key="4">
    <source>
        <dbReference type="ARBA" id="ARBA00005067"/>
    </source>
</evidence>
<dbReference type="AlphaFoldDB" id="A0A4U1Z1T6"/>
<dbReference type="EMBL" id="SYUW01000008">
    <property type="protein sequence ID" value="TKF28073.1"/>
    <property type="molecule type" value="Genomic_DNA"/>
</dbReference>
<dbReference type="Gene3D" id="1.20.59.10">
    <property type="entry name" value="Chorismate mutase"/>
    <property type="match status" value="1"/>
</dbReference>
<dbReference type="PANTHER" id="PTHR21363">
    <property type="entry name" value="PREPHENATE DEHYDROGENASE"/>
    <property type="match status" value="1"/>
</dbReference>
<dbReference type="PIRSF" id="PIRSF001499">
    <property type="entry name" value="Chor_mut_pdh_Tpr"/>
    <property type="match status" value="1"/>
</dbReference>
<evidence type="ECO:0000313" key="20">
    <source>
        <dbReference type="Proteomes" id="UP000305234"/>
    </source>
</evidence>
<reference evidence="19 20" key="1">
    <citation type="submission" date="2019-04" db="EMBL/GenBank/DDBJ databases">
        <title>A reverse ecology approach based on a biological definition of microbial populations.</title>
        <authorList>
            <person name="Arevalo P."/>
            <person name="Vaninsberghe D."/>
            <person name="Elsherbini J."/>
            <person name="Gore J."/>
            <person name="Polz M."/>
        </authorList>
    </citation>
    <scope>NUCLEOTIDE SEQUENCE [LARGE SCALE GENOMIC DNA]</scope>
    <source>
        <strain evidence="19 20">10N.261.46.E4</strain>
    </source>
</reference>
<name>A0A4U1Z1T6_9VIBR</name>
<dbReference type="InterPro" id="IPR046826">
    <property type="entry name" value="PDH_N"/>
</dbReference>
<dbReference type="PROSITE" id="PS51176">
    <property type="entry name" value="PDH_ADH"/>
    <property type="match status" value="1"/>
</dbReference>
<dbReference type="FunFam" id="1.10.3660.10:FF:000001">
    <property type="entry name" value="T-protein"/>
    <property type="match status" value="1"/>
</dbReference>
<keyword evidence="10 16" id="KW-0057">Aromatic amino acid biosynthesis</keyword>
<dbReference type="Proteomes" id="UP000305234">
    <property type="component" value="Unassembled WGS sequence"/>
</dbReference>
<evidence type="ECO:0000259" key="18">
    <source>
        <dbReference type="PROSITE" id="PS51176"/>
    </source>
</evidence>
<gene>
    <name evidence="19" type="primary">tyrA</name>
    <name evidence="19" type="ORF">FCV52_03900</name>
</gene>
<comment type="catalytic activity">
    <reaction evidence="13">
        <text>prephenate + NAD(+) = 3-(4-hydroxyphenyl)pyruvate + CO2 + NADH</text>
        <dbReference type="Rhea" id="RHEA:13869"/>
        <dbReference type="ChEBI" id="CHEBI:16526"/>
        <dbReference type="ChEBI" id="CHEBI:29934"/>
        <dbReference type="ChEBI" id="CHEBI:36242"/>
        <dbReference type="ChEBI" id="CHEBI:57540"/>
        <dbReference type="ChEBI" id="CHEBI:57945"/>
        <dbReference type="EC" id="1.3.1.12"/>
    </reaction>
</comment>
<dbReference type="SUPFAM" id="SSF48179">
    <property type="entry name" value="6-phosphogluconate dehydrogenase C-terminal domain-like"/>
    <property type="match status" value="1"/>
</dbReference>
<dbReference type="GO" id="GO:0005737">
    <property type="term" value="C:cytoplasm"/>
    <property type="evidence" value="ECO:0007669"/>
    <property type="project" value="UniProtKB-SubCell"/>
</dbReference>
<comment type="similarity">
    <text evidence="14">In the C-terminal section; belongs to the prephenate/arogenate dehydrogenase family.</text>
</comment>
<evidence type="ECO:0000259" key="17">
    <source>
        <dbReference type="PROSITE" id="PS51168"/>
    </source>
</evidence>
<dbReference type="UniPathway" id="UPA00120">
    <property type="reaction ID" value="UER00203"/>
</dbReference>
<dbReference type="Gene3D" id="1.10.3660.10">
    <property type="entry name" value="6-phosphogluconate dehydrogenase C-terminal like domain"/>
    <property type="match status" value="1"/>
</dbReference>
<dbReference type="InterPro" id="IPR003099">
    <property type="entry name" value="Prephen_DH"/>
</dbReference>
<comment type="pathway">
    <text evidence="3 16">Metabolic intermediate biosynthesis; prephenate biosynthesis; prephenate from chorismate: step 1/1.</text>
</comment>
<comment type="catalytic activity">
    <reaction evidence="1">
        <text>chorismate = prephenate</text>
        <dbReference type="Rhea" id="RHEA:13897"/>
        <dbReference type="ChEBI" id="CHEBI:29748"/>
        <dbReference type="ChEBI" id="CHEBI:29934"/>
        <dbReference type="EC" id="5.4.99.5"/>
    </reaction>
</comment>
<dbReference type="FunFam" id="1.20.59.10:FF:000001">
    <property type="entry name" value="T-protein"/>
    <property type="match status" value="1"/>
</dbReference>
<dbReference type="Pfam" id="PF01817">
    <property type="entry name" value="CM_2"/>
    <property type="match status" value="1"/>
</dbReference>
<dbReference type="InterPro" id="IPR036263">
    <property type="entry name" value="Chorismate_II_sf"/>
</dbReference>
<dbReference type="GO" id="GO:0070403">
    <property type="term" value="F:NAD+ binding"/>
    <property type="evidence" value="ECO:0007669"/>
    <property type="project" value="InterPro"/>
</dbReference>
<dbReference type="NCBIfam" id="TIGR01799">
    <property type="entry name" value="CM_T"/>
    <property type="match status" value="1"/>
</dbReference>
<dbReference type="FunFam" id="3.40.50.720:FF:000170">
    <property type="entry name" value="T-protein"/>
    <property type="match status" value="1"/>
</dbReference>
<evidence type="ECO:0000256" key="3">
    <source>
        <dbReference type="ARBA" id="ARBA00004817"/>
    </source>
</evidence>
<dbReference type="SMART" id="SM00830">
    <property type="entry name" value="CM_2"/>
    <property type="match status" value="1"/>
</dbReference>
<dbReference type="InterPro" id="IPR008244">
    <property type="entry name" value="Chor_mut/prephenate_DH_T"/>
</dbReference>
<organism evidence="19 20">
    <name type="scientific">Vibrio kanaloae</name>
    <dbReference type="NCBI Taxonomy" id="170673"/>
    <lineage>
        <taxon>Bacteria</taxon>
        <taxon>Pseudomonadati</taxon>
        <taxon>Pseudomonadota</taxon>
        <taxon>Gammaproteobacteria</taxon>
        <taxon>Vibrionales</taxon>
        <taxon>Vibrionaceae</taxon>
        <taxon>Vibrio</taxon>
    </lineage>
</organism>
<evidence type="ECO:0000256" key="12">
    <source>
        <dbReference type="ARBA" id="ARBA00023268"/>
    </source>
</evidence>
<protein>
    <recommendedName>
        <fullName evidence="15 16">T-protein</fullName>
    </recommendedName>
</protein>
<dbReference type="InterPro" id="IPR050812">
    <property type="entry name" value="Preph/Arog_dehydrog"/>
</dbReference>
<evidence type="ECO:0000256" key="15">
    <source>
        <dbReference type="ARBA" id="ARBA00074179"/>
    </source>
</evidence>
<dbReference type="GO" id="GO:0004106">
    <property type="term" value="F:chorismate mutase activity"/>
    <property type="evidence" value="ECO:0007669"/>
    <property type="project" value="UniProtKB-EC"/>
</dbReference>
<comment type="caution">
    <text evidence="19">The sequence shown here is derived from an EMBL/GenBank/DDBJ whole genome shotgun (WGS) entry which is preliminary data.</text>
</comment>
<dbReference type="InterPro" id="IPR036291">
    <property type="entry name" value="NAD(P)-bd_dom_sf"/>
</dbReference>
<feature type="domain" description="Prephenate/arogenate dehydrogenase" evidence="18">
    <location>
        <begin position="99"/>
        <end position="361"/>
    </location>
</feature>
<dbReference type="GO" id="GO:0046417">
    <property type="term" value="P:chorismate metabolic process"/>
    <property type="evidence" value="ECO:0007669"/>
    <property type="project" value="InterPro"/>
</dbReference>
<dbReference type="Gene3D" id="3.40.50.720">
    <property type="entry name" value="NAD(P)-binding Rossmann-like Domain"/>
    <property type="match status" value="1"/>
</dbReference>
<dbReference type="PROSITE" id="PS51168">
    <property type="entry name" value="CHORISMATE_MUT_2"/>
    <property type="match status" value="1"/>
</dbReference>
<evidence type="ECO:0000256" key="5">
    <source>
        <dbReference type="ARBA" id="ARBA00022490"/>
    </source>
</evidence>
<dbReference type="SUPFAM" id="SSF51735">
    <property type="entry name" value="NAD(P)-binding Rossmann-fold domains"/>
    <property type="match status" value="1"/>
</dbReference>
<keyword evidence="12" id="KW-0511">Multifunctional enzyme</keyword>
<dbReference type="InterPro" id="IPR046825">
    <property type="entry name" value="PDH_C"/>
</dbReference>
<dbReference type="PANTHER" id="PTHR21363:SF0">
    <property type="entry name" value="PREPHENATE DEHYDROGENASE [NADP(+)]"/>
    <property type="match status" value="1"/>
</dbReference>
<dbReference type="NCBIfam" id="NF008400">
    <property type="entry name" value="PRK11199.1"/>
    <property type="match status" value="1"/>
</dbReference>
<evidence type="ECO:0000313" key="19">
    <source>
        <dbReference type="EMBL" id="TKF28073.1"/>
    </source>
</evidence>
<keyword evidence="9 16" id="KW-0520">NAD</keyword>
<evidence type="ECO:0000256" key="13">
    <source>
        <dbReference type="ARBA" id="ARBA00049260"/>
    </source>
</evidence>
<evidence type="ECO:0000256" key="11">
    <source>
        <dbReference type="ARBA" id="ARBA00023235"/>
    </source>
</evidence>